<dbReference type="PANTHER" id="PTHR11669:SF8">
    <property type="entry name" value="DNA POLYMERASE III SUBUNIT DELTA"/>
    <property type="match status" value="1"/>
</dbReference>
<gene>
    <name evidence="1" type="ORF">GGR88_000972</name>
</gene>
<dbReference type="EC" id="2.7.7.7" evidence="1"/>
<dbReference type="RefSeq" id="WP_167953479.1">
    <property type="nucleotide sequence ID" value="NZ_JAATJE010000001.1"/>
</dbReference>
<accession>A0ABX0XJH7</accession>
<dbReference type="Proteomes" id="UP000734218">
    <property type="component" value="Unassembled WGS sequence"/>
</dbReference>
<protein>
    <submittedName>
        <fullName evidence="1">DNA polymerase-3 subunit delta</fullName>
        <ecNumber evidence="1">2.7.7.7</ecNumber>
    </submittedName>
</protein>
<evidence type="ECO:0000313" key="1">
    <source>
        <dbReference type="EMBL" id="NJC33498.1"/>
    </source>
</evidence>
<keyword evidence="2" id="KW-1185">Reference proteome</keyword>
<name>A0ABX0XJH7_9SPHN</name>
<dbReference type="PANTHER" id="PTHR11669">
    <property type="entry name" value="REPLICATION FACTOR C / DNA POLYMERASE III GAMMA-TAU SUBUNIT"/>
    <property type="match status" value="1"/>
</dbReference>
<keyword evidence="1" id="KW-0548">Nucleotidyltransferase</keyword>
<dbReference type="GO" id="GO:0003887">
    <property type="term" value="F:DNA-directed DNA polymerase activity"/>
    <property type="evidence" value="ECO:0007669"/>
    <property type="project" value="UniProtKB-EC"/>
</dbReference>
<keyword evidence="1" id="KW-0808">Transferase</keyword>
<comment type="caution">
    <text evidence="1">The sequence shown here is derived from an EMBL/GenBank/DDBJ whole genome shotgun (WGS) entry which is preliminary data.</text>
</comment>
<organism evidence="1 2">
    <name type="scientific">Sphingomonas jejuensis</name>
    <dbReference type="NCBI Taxonomy" id="904715"/>
    <lineage>
        <taxon>Bacteria</taxon>
        <taxon>Pseudomonadati</taxon>
        <taxon>Pseudomonadota</taxon>
        <taxon>Alphaproteobacteria</taxon>
        <taxon>Sphingomonadales</taxon>
        <taxon>Sphingomonadaceae</taxon>
        <taxon>Sphingomonas</taxon>
    </lineage>
</organism>
<dbReference type="Gene3D" id="3.40.50.300">
    <property type="entry name" value="P-loop containing nucleotide triphosphate hydrolases"/>
    <property type="match status" value="1"/>
</dbReference>
<dbReference type="InterPro" id="IPR050238">
    <property type="entry name" value="DNA_Rep/Repair_Clamp_Loader"/>
</dbReference>
<sequence length="323" mass="33501">MTRIVGHDAQAEIFLDAMASGRMHHAWLLAGPAGIGKGLFARAAAARLLAGGTGPFQLPQDHPTARLVQARSHPDYQLLERARDEDGEQTGRNIPVDAVRRLQPLLTGTPSLSARRAIVIDAVDELERGGANALLKSLEEPPPGLVFLLVSHAPGRLLPTIRSRVRTLSFRPLGDADMRAALAQALPDEPAGSVDDLVAAGDGAPGSAIAAAGLDVAGLDRALHAIGSTGDPDRLGRLALVKALGGKTAQARYRVFLERVPATIAAVARQRQGTALARALAAWDEARSLCAAAVPLSLDVPSTVWKLGTIVAGLAGPVSAAKG</sequence>
<dbReference type="InterPro" id="IPR027417">
    <property type="entry name" value="P-loop_NTPase"/>
</dbReference>
<evidence type="ECO:0000313" key="2">
    <source>
        <dbReference type="Proteomes" id="UP000734218"/>
    </source>
</evidence>
<dbReference type="SUPFAM" id="SSF52540">
    <property type="entry name" value="P-loop containing nucleoside triphosphate hydrolases"/>
    <property type="match status" value="1"/>
</dbReference>
<proteinExistence type="predicted"/>
<dbReference type="Pfam" id="PF13177">
    <property type="entry name" value="DNA_pol3_delta2"/>
    <property type="match status" value="1"/>
</dbReference>
<dbReference type="EMBL" id="JAATJE010000001">
    <property type="protein sequence ID" value="NJC33498.1"/>
    <property type="molecule type" value="Genomic_DNA"/>
</dbReference>
<reference evidence="1 2" key="1">
    <citation type="submission" date="2020-03" db="EMBL/GenBank/DDBJ databases">
        <title>Genomic Encyclopedia of Type Strains, Phase IV (KMG-IV): sequencing the most valuable type-strain genomes for metagenomic binning, comparative biology and taxonomic classification.</title>
        <authorList>
            <person name="Goeker M."/>
        </authorList>
    </citation>
    <scope>NUCLEOTIDE SEQUENCE [LARGE SCALE GENOMIC DNA]</scope>
    <source>
        <strain evidence="1 2">DSM 27651</strain>
    </source>
</reference>